<name>A0A2C9CXE2_9CAUD</name>
<dbReference type="EMBL" id="LR596615">
    <property type="protein sequence ID" value="VUE36348.1"/>
    <property type="molecule type" value="Genomic_DNA"/>
</dbReference>
<protein>
    <submittedName>
        <fullName evidence="2">Uncharacterized protein</fullName>
    </submittedName>
</protein>
<evidence type="ECO:0000256" key="1">
    <source>
        <dbReference type="SAM" id="MobiDB-lite"/>
    </source>
</evidence>
<dbReference type="Proteomes" id="UP000317227">
    <property type="component" value="Segment"/>
</dbReference>
<dbReference type="RefSeq" id="YP_009623912.1">
    <property type="nucleotide sequence ID" value="NC_042116.1"/>
</dbReference>
<dbReference type="Proteomes" id="UP000240931">
    <property type="component" value="Segment"/>
</dbReference>
<evidence type="ECO:0000313" key="2">
    <source>
        <dbReference type="EMBL" id="SOK58579.1"/>
    </source>
</evidence>
<dbReference type="EMBL" id="LT960551">
    <property type="protein sequence ID" value="SOK58579.1"/>
    <property type="molecule type" value="Genomic_DNA"/>
</dbReference>
<proteinExistence type="predicted"/>
<evidence type="ECO:0000313" key="3">
    <source>
        <dbReference type="EMBL" id="VUE36348.1"/>
    </source>
</evidence>
<gene>
    <name evidence="2" type="primary">g302</name>
</gene>
<evidence type="ECO:0000313" key="5">
    <source>
        <dbReference type="Proteomes" id="UP000317227"/>
    </source>
</evidence>
<organism evidence="2 4">
    <name type="scientific">Yersinia phage fHe-Yen9-04</name>
    <dbReference type="NCBI Taxonomy" id="2052742"/>
    <lineage>
        <taxon>Viruses</taxon>
        <taxon>Duplodnaviria</taxon>
        <taxon>Heunggongvirae</taxon>
        <taxon>Uroviricota</taxon>
        <taxon>Caudoviricetes</taxon>
        <taxon>Eneladusvirus</taxon>
        <taxon>Eneladusvirus Yen904</taxon>
    </lineage>
</organism>
<evidence type="ECO:0000313" key="4">
    <source>
        <dbReference type="Proteomes" id="UP000240931"/>
    </source>
</evidence>
<dbReference type="OrthoDB" id="29077at10239"/>
<sequence length="76" mass="9176">MNTELNNMVEKNIEVAEEVTGYEMTEEDLEYSRKMIARLSGYYMRKDEELAKKRKEKQKRRSANKSARQSRRTNRK</sequence>
<dbReference type="KEGG" id="vg:40100720"/>
<reference evidence="3 5" key="3">
    <citation type="submission" date="2019-06" db="EMBL/GenBank/DDBJ databases">
        <authorList>
            <person name="Bower L."/>
            <person name="Leinonen R."/>
        </authorList>
    </citation>
    <scope>NUCLEOTIDE SEQUENCE [LARGE SCALE GENOMIC DNA]</scope>
</reference>
<reference evidence="2" key="2">
    <citation type="submission" date="2017-10" db="EMBL/GenBank/DDBJ databases">
        <authorList>
            <person name="Banno H."/>
            <person name="Chua N.-H."/>
        </authorList>
    </citation>
    <scope>NUCLEOTIDE SEQUENCE [LARGE SCALE GENOMIC DNA]</scope>
</reference>
<feature type="compositionally biased region" description="Basic residues" evidence="1">
    <location>
        <begin position="52"/>
        <end position="76"/>
    </location>
</feature>
<reference evidence="4" key="1">
    <citation type="submission" date="2017-10" db="EMBL/GenBank/DDBJ databases">
        <authorList>
            <person name="Skurnik M."/>
        </authorList>
    </citation>
    <scope>NUCLEOTIDE SEQUENCE [LARGE SCALE GENOMIC DNA]</scope>
</reference>
<dbReference type="GeneID" id="40100720"/>
<accession>A0A2C9CXE2</accession>
<feature type="region of interest" description="Disordered" evidence="1">
    <location>
        <begin position="47"/>
        <end position="76"/>
    </location>
</feature>
<keyword evidence="4" id="KW-1185">Reference proteome</keyword>